<dbReference type="HOGENOM" id="CLU_690913_0_0_1"/>
<protein>
    <recommendedName>
        <fullName evidence="3">Kelch motif family protein</fullName>
    </recommendedName>
</protein>
<proteinExistence type="predicted"/>
<dbReference type="InterPro" id="IPR006652">
    <property type="entry name" value="Kelch_1"/>
</dbReference>
<dbReference type="AlphaFoldDB" id="W6MFC8"/>
<dbReference type="EMBL" id="HG793125">
    <property type="protein sequence ID" value="CDK24474.1"/>
    <property type="molecule type" value="Genomic_DNA"/>
</dbReference>
<dbReference type="Gene3D" id="2.120.10.80">
    <property type="entry name" value="Kelch-type beta propeller"/>
    <property type="match status" value="1"/>
</dbReference>
<dbReference type="SUPFAM" id="SSF117281">
    <property type="entry name" value="Kelch motif"/>
    <property type="match status" value="1"/>
</dbReference>
<evidence type="ECO:0000313" key="2">
    <source>
        <dbReference type="Proteomes" id="UP000019384"/>
    </source>
</evidence>
<reference evidence="1" key="2">
    <citation type="submission" date="2014-02" db="EMBL/GenBank/DDBJ databases">
        <title>Complete DNA sequence of /Kuraishia capsulata/ illustrates novel genomic features among budding yeasts (/Saccharomycotina/).</title>
        <authorList>
            <person name="Morales L."/>
            <person name="Noel B."/>
            <person name="Porcel B."/>
            <person name="Marcet-Houben M."/>
            <person name="Hullo M-F."/>
            <person name="Sacerdot C."/>
            <person name="Tekaia F."/>
            <person name="Leh-Louis V."/>
            <person name="Despons L."/>
            <person name="Khanna V."/>
            <person name="Aury J-M."/>
            <person name="Barbe V."/>
            <person name="Couloux A."/>
            <person name="Labadie K."/>
            <person name="Pelletier E."/>
            <person name="Souciet J-L."/>
            <person name="Boekhout T."/>
            <person name="Gabaldon T."/>
            <person name="Wincker P."/>
            <person name="Dujon B."/>
        </authorList>
    </citation>
    <scope>NUCLEOTIDE SEQUENCE</scope>
    <source>
        <strain evidence="1">CBS 1993</strain>
    </source>
</reference>
<reference evidence="1" key="1">
    <citation type="submission" date="2013-12" db="EMBL/GenBank/DDBJ databases">
        <authorList>
            <person name="Genoscope - CEA"/>
        </authorList>
    </citation>
    <scope>NUCLEOTIDE SEQUENCE</scope>
    <source>
        <strain evidence="1">CBS 1993</strain>
    </source>
</reference>
<name>W6MFC8_9ASCO</name>
<dbReference type="GeneID" id="34517879"/>
<evidence type="ECO:0008006" key="3">
    <source>
        <dbReference type="Google" id="ProtNLM"/>
    </source>
</evidence>
<evidence type="ECO:0000313" key="1">
    <source>
        <dbReference type="EMBL" id="CDK24474.1"/>
    </source>
</evidence>
<dbReference type="Proteomes" id="UP000019384">
    <property type="component" value="Unassembled WGS sequence"/>
</dbReference>
<dbReference type="InterPro" id="IPR015915">
    <property type="entry name" value="Kelch-typ_b-propeller"/>
</dbReference>
<accession>W6MFC8</accession>
<sequence>MQGPPTYAEAHRPWVSTKAEKFYPIGNKRHPFVNKLVLLNSPFPLLGFKIALAGSTSERQLKSRDLYMKCWTGRTEKVSSVNLLQYDQDLRLFEFCPMSQRGSESIGEANAHSKGQVNQVSVDQNWRLKSEIHDEANEVFKQVNCQAITKYTAKYRDRECFFGLDPDLNVWALDVCKNDEDKLVCGTLRQIPVIQKTQTSTFRLTKKARSPTGLVKYGAIVIPDYDTREARIYLYGGYDAAQHKFCSEIWRFDCTSGKWKEQAYKDTKLGSLINPVLNIFTLQTGSRVMTIFGGEYMDSKEHKVTNSNRISFVNLSTMKTYFLDGSTFGMANHMSMKRLNHDIVLLPNFKFLYVSGEFGTSDENPPKYDDLKNFPIGYCYELDINKAITIDPLFRQLTR</sequence>
<keyword evidence="2" id="KW-1185">Reference proteome</keyword>
<organism evidence="1 2">
    <name type="scientific">Kuraishia capsulata CBS 1993</name>
    <dbReference type="NCBI Taxonomy" id="1382522"/>
    <lineage>
        <taxon>Eukaryota</taxon>
        <taxon>Fungi</taxon>
        <taxon>Dikarya</taxon>
        <taxon>Ascomycota</taxon>
        <taxon>Saccharomycotina</taxon>
        <taxon>Pichiomycetes</taxon>
        <taxon>Pichiales</taxon>
        <taxon>Pichiaceae</taxon>
        <taxon>Kuraishia</taxon>
    </lineage>
</organism>
<dbReference type="RefSeq" id="XP_022456491.1">
    <property type="nucleotide sequence ID" value="XM_022604977.1"/>
</dbReference>
<gene>
    <name evidence="1" type="ORF">KUCA_T00000437001</name>
</gene>
<dbReference type="Pfam" id="PF01344">
    <property type="entry name" value="Kelch_1"/>
    <property type="match status" value="1"/>
</dbReference>